<comment type="subcellular location">
    <subcellularLocation>
        <location evidence="1">Membrane</location>
        <topology evidence="1">Single-pass type I membrane protein</topology>
    </subcellularLocation>
</comment>
<evidence type="ECO:0000256" key="3">
    <source>
        <dbReference type="ARBA" id="ARBA00022692"/>
    </source>
</evidence>
<dbReference type="Pfam" id="PF00041">
    <property type="entry name" value="fn3"/>
    <property type="match status" value="1"/>
</dbReference>
<dbReference type="EMBL" id="JAVHJS010000018">
    <property type="protein sequence ID" value="KAK2829388.1"/>
    <property type="molecule type" value="Genomic_DNA"/>
</dbReference>
<evidence type="ECO:0000256" key="6">
    <source>
        <dbReference type="ARBA" id="ARBA00022989"/>
    </source>
</evidence>
<evidence type="ECO:0000313" key="15">
    <source>
        <dbReference type="Proteomes" id="UP001187315"/>
    </source>
</evidence>
<comment type="similarity">
    <text evidence="2">Belongs to the type I cytokine receptor family. Type 2 subfamily.</text>
</comment>
<keyword evidence="3 11" id="KW-0812">Transmembrane</keyword>
<dbReference type="PANTHER" id="PTHR48423">
    <property type="entry name" value="INTERLEUKIN-27 RECEPTOR SUBUNIT ALPHA"/>
    <property type="match status" value="1"/>
</dbReference>
<organism evidence="14 15">
    <name type="scientific">Tachysurus vachellii</name>
    <name type="common">Darkbarbel catfish</name>
    <name type="synonym">Pelteobagrus vachellii</name>
    <dbReference type="NCBI Taxonomy" id="175792"/>
    <lineage>
        <taxon>Eukaryota</taxon>
        <taxon>Metazoa</taxon>
        <taxon>Chordata</taxon>
        <taxon>Craniata</taxon>
        <taxon>Vertebrata</taxon>
        <taxon>Euteleostomi</taxon>
        <taxon>Actinopterygii</taxon>
        <taxon>Neopterygii</taxon>
        <taxon>Teleostei</taxon>
        <taxon>Ostariophysi</taxon>
        <taxon>Siluriformes</taxon>
        <taxon>Bagridae</taxon>
        <taxon>Tachysurus</taxon>
    </lineage>
</organism>
<feature type="transmembrane region" description="Helical" evidence="11">
    <location>
        <begin position="643"/>
        <end position="664"/>
    </location>
</feature>
<dbReference type="Gene3D" id="2.60.40.10">
    <property type="entry name" value="Immunoglobulins"/>
    <property type="match status" value="4"/>
</dbReference>
<keyword evidence="9" id="KW-0325">Glycoprotein</keyword>
<dbReference type="PROSITE" id="PS50853">
    <property type="entry name" value="FN3"/>
    <property type="match status" value="2"/>
</dbReference>
<keyword evidence="6 11" id="KW-1133">Transmembrane helix</keyword>
<protein>
    <recommendedName>
        <fullName evidence="13">Fibronectin type-III domain-containing protein</fullName>
    </recommendedName>
</protein>
<feature type="chain" id="PRO_5041635076" description="Fibronectin type-III domain-containing protein" evidence="12">
    <location>
        <begin position="26"/>
        <end position="803"/>
    </location>
</feature>
<keyword evidence="4 12" id="KW-0732">Signal</keyword>
<feature type="domain" description="Fibronectin type-III" evidence="13">
    <location>
        <begin position="220"/>
        <end position="314"/>
    </location>
</feature>
<evidence type="ECO:0000256" key="4">
    <source>
        <dbReference type="ARBA" id="ARBA00022729"/>
    </source>
</evidence>
<dbReference type="GO" id="GO:0005886">
    <property type="term" value="C:plasma membrane"/>
    <property type="evidence" value="ECO:0007669"/>
    <property type="project" value="UniProtKB-ARBA"/>
</dbReference>
<dbReference type="CDD" id="cd00063">
    <property type="entry name" value="FN3"/>
    <property type="match status" value="2"/>
</dbReference>
<name>A0AA88S7I8_TACVA</name>
<dbReference type="InterPro" id="IPR052672">
    <property type="entry name" value="Type1_Cytokine_Rcpt_Type2"/>
</dbReference>
<dbReference type="InterPro" id="IPR003961">
    <property type="entry name" value="FN3_dom"/>
</dbReference>
<feature type="compositionally biased region" description="Basic and acidic residues" evidence="10">
    <location>
        <begin position="719"/>
        <end position="749"/>
    </location>
</feature>
<evidence type="ECO:0000256" key="9">
    <source>
        <dbReference type="ARBA" id="ARBA00023180"/>
    </source>
</evidence>
<dbReference type="SMART" id="SM00060">
    <property type="entry name" value="FN3"/>
    <property type="match status" value="3"/>
</dbReference>
<keyword evidence="15" id="KW-1185">Reference proteome</keyword>
<dbReference type="InterPro" id="IPR013783">
    <property type="entry name" value="Ig-like_fold"/>
</dbReference>
<evidence type="ECO:0000256" key="10">
    <source>
        <dbReference type="SAM" id="MobiDB-lite"/>
    </source>
</evidence>
<evidence type="ECO:0000259" key="13">
    <source>
        <dbReference type="PROSITE" id="PS50853"/>
    </source>
</evidence>
<evidence type="ECO:0000256" key="8">
    <source>
        <dbReference type="ARBA" id="ARBA00023170"/>
    </source>
</evidence>
<keyword evidence="8" id="KW-0675">Receptor</keyword>
<keyword evidence="7 11" id="KW-0472">Membrane</keyword>
<feature type="compositionally biased region" description="Acidic residues" evidence="10">
    <location>
        <begin position="766"/>
        <end position="785"/>
    </location>
</feature>
<evidence type="ECO:0000256" key="2">
    <source>
        <dbReference type="ARBA" id="ARBA00008921"/>
    </source>
</evidence>
<comment type="caution">
    <text evidence="14">The sequence shown here is derived from an EMBL/GenBank/DDBJ whole genome shotgun (WGS) entry which is preliminary data.</text>
</comment>
<evidence type="ECO:0000256" key="5">
    <source>
        <dbReference type="ARBA" id="ARBA00022737"/>
    </source>
</evidence>
<dbReference type="Proteomes" id="UP001187315">
    <property type="component" value="Unassembled WGS sequence"/>
</dbReference>
<evidence type="ECO:0000256" key="12">
    <source>
        <dbReference type="SAM" id="SignalP"/>
    </source>
</evidence>
<dbReference type="InterPro" id="IPR036116">
    <property type="entry name" value="FN3_sf"/>
</dbReference>
<gene>
    <name evidence="14" type="ORF">Q7C36_017378</name>
</gene>
<proteinExistence type="inferred from homology"/>
<evidence type="ECO:0000256" key="11">
    <source>
        <dbReference type="SAM" id="Phobius"/>
    </source>
</evidence>
<feature type="domain" description="Fibronectin type-III" evidence="13">
    <location>
        <begin position="548"/>
        <end position="638"/>
    </location>
</feature>
<sequence length="803" mass="90477">MAVWSNGALMLHLITLHITLLSSQASFGADVKCWWRRVSYNKPVASVECQANPQESTLECNLCLQHVLSFKPAIHLSQTGCSRTSASFSALLESHHMQNTTCTLLCPGNTARQTTLSCIVQEGYPPPSCLVPSHDDIKNIHCNWTGSLNPLIPTNFTLHWKEIAGNRYNGFKDVGESDSGIIPREQYPSHEYIEVWISAVNALGKLNSEILLINTQHIIQPASPFIINHSSDPLEIFWESEAENIGQWHCKVQYKKQCDQDWTEVEDSYEVSFILEDAAPFTKYRFRVRCRRASDERSVMSDWSPEYIAETPVAAPMGMLDVWSDCDSSSDESSCTVLWKEMPKQQARGNINSYLLTMKLSNGSVLNINGSVYASAEIYTRCEQGMTRKEPPNLVSHAQQSYLRCPQEQSCFHYCHLSIPVKEVKCIGVTVNTAGGESSPAVVALPSTGLVHTAGTLEVRGRSEELNVSWPLFSHDIQEYVVQLKPVGLPHTQCLNWVKVHKNQTFVTLRGPLPDYTAYNVSLFAIVNNRSCLLKSAIAYTVEGVPPKVEHFQAISTSLLSVNLTWTLIPHNMSRGHILHYLVGISNDVDVYKVNSNQSSLQLHNLKPDQKYEVWISANTTAGEGNRTYTIFTTAQSGNITSITMITIFLIMVIIVAVVCCLMAKKIKWINIPDPINSSSFKELSNQLPFWQSLPVRSASMEHGLTISQVEVVPEVEVNHEPEVEQPEEPREHDQSRGKELQGYEELKRNNSVLRRQKEYSQMIDSSDEEGKECEEDEWNEEWNEETFPSDYEKHFLPCIMGV</sequence>
<evidence type="ECO:0000313" key="14">
    <source>
        <dbReference type="EMBL" id="KAK2829388.1"/>
    </source>
</evidence>
<dbReference type="AlphaFoldDB" id="A0AA88S7I8"/>
<feature type="signal peptide" evidence="12">
    <location>
        <begin position="1"/>
        <end position="25"/>
    </location>
</feature>
<keyword evidence="5" id="KW-0677">Repeat</keyword>
<dbReference type="SUPFAM" id="SSF49265">
    <property type="entry name" value="Fibronectin type III"/>
    <property type="match status" value="3"/>
</dbReference>
<reference evidence="14" key="1">
    <citation type="submission" date="2023-08" db="EMBL/GenBank/DDBJ databases">
        <title>Pelteobagrus vachellii genome.</title>
        <authorList>
            <person name="Liu H."/>
        </authorList>
    </citation>
    <scope>NUCLEOTIDE SEQUENCE</scope>
    <source>
        <strain evidence="14">PRFRI_2022a</strain>
        <tissue evidence="14">Muscle</tissue>
    </source>
</reference>
<feature type="region of interest" description="Disordered" evidence="10">
    <location>
        <begin position="719"/>
        <end position="786"/>
    </location>
</feature>
<dbReference type="PANTHER" id="PTHR48423:SF1">
    <property type="entry name" value="INTERLEUKIN-27 RECEPTOR SUBUNIT ALPHA"/>
    <property type="match status" value="1"/>
</dbReference>
<accession>A0AA88S7I8</accession>
<evidence type="ECO:0000256" key="7">
    <source>
        <dbReference type="ARBA" id="ARBA00023136"/>
    </source>
</evidence>
<evidence type="ECO:0000256" key="1">
    <source>
        <dbReference type="ARBA" id="ARBA00004479"/>
    </source>
</evidence>